<comment type="subcellular location">
    <subcellularLocation>
        <location evidence="1">Peroxisome membrane</location>
        <topology evidence="1">Multi-pass membrane protein</topology>
    </subcellularLocation>
</comment>
<evidence type="ECO:0000313" key="18">
    <source>
        <dbReference type="EMBL" id="SVE91301.1"/>
    </source>
</evidence>
<organism evidence="18">
    <name type="scientific">Daphnia sinensis</name>
    <dbReference type="NCBI Taxonomy" id="1820382"/>
    <lineage>
        <taxon>Eukaryota</taxon>
        <taxon>Metazoa</taxon>
        <taxon>Ecdysozoa</taxon>
        <taxon>Arthropoda</taxon>
        <taxon>Crustacea</taxon>
        <taxon>Branchiopoda</taxon>
        <taxon>Diplostraca</taxon>
        <taxon>Cladocera</taxon>
        <taxon>Anomopoda</taxon>
        <taxon>Daphniidae</taxon>
        <taxon>Daphnia</taxon>
        <taxon>Daphnia similis group</taxon>
    </lineage>
</organism>
<evidence type="ECO:0000256" key="9">
    <source>
        <dbReference type="ARBA" id="ARBA00022833"/>
    </source>
</evidence>
<feature type="domain" description="Pex N-terminal" evidence="16">
    <location>
        <begin position="53"/>
        <end position="254"/>
    </location>
</feature>
<keyword evidence="6" id="KW-0812">Transmembrane</keyword>
<evidence type="ECO:0000259" key="16">
    <source>
        <dbReference type="Pfam" id="PF04757"/>
    </source>
</evidence>
<accession>A0A4Y7NDR2</accession>
<dbReference type="Pfam" id="PF13923">
    <property type="entry name" value="zf-C3HC4_2"/>
    <property type="match status" value="1"/>
</dbReference>
<dbReference type="AlphaFoldDB" id="A0A4Y7NDR2"/>
<keyword evidence="8" id="KW-0863">Zinc-finger</keyword>
<dbReference type="EMBL" id="LR021682">
    <property type="protein sequence ID" value="SVE91301.1"/>
    <property type="molecule type" value="mRNA"/>
</dbReference>
<sequence length="343" mass="39037">MQKQLMQKHMMNPESSSISTFTCVIIMAERGAHLSQLLLDSSRPSIFELVAQEGLNQALRGSIKFFFRVCANNYPETFGVTFRWANEIQLIFDCLLQSYYLRNHGLLFSTLNNLKIIIEPFLIGASFAENFYGLERVTKNDGRLNGRAKMCSLVSLSVLPYALSKLDAYFSKRQPSNQQHPVMSFSSIRFIYDLIVLINWMLYTWGKSVTHSPVLHLLGVKLKHGGENSSPGISLTKIIEMSAFFIQFLEWWFTNQSSQAKSMLSLPIPPPPHSVVQNQNSKPRMGACPLCLQQWKNECVLRVSGYVFCYRCILPYLKENSKCPISKLPATPNDLIRIFANAE</sequence>
<keyword evidence="9" id="KW-0862">Zinc</keyword>
<proteinExistence type="evidence at transcript level"/>
<dbReference type="PANTHER" id="PTHR12888:SF0">
    <property type="entry name" value="PEROXISOME ASSEMBLY PROTEIN 12"/>
    <property type="match status" value="1"/>
</dbReference>
<name>A0A4Y7NDR2_9CRUS</name>
<protein>
    <recommendedName>
        <fullName evidence="4 15">Peroxisome assembly protein 12</fullName>
    </recommendedName>
    <alternativeName>
        <fullName evidence="14 15">Peroxin-12</fullName>
    </alternativeName>
</protein>
<dbReference type="GO" id="GO:0004842">
    <property type="term" value="F:ubiquitin-protein transferase activity"/>
    <property type="evidence" value="ECO:0007669"/>
    <property type="project" value="TreeGrafter"/>
</dbReference>
<dbReference type="Pfam" id="PF04757">
    <property type="entry name" value="Pex2_Pex12"/>
    <property type="match status" value="1"/>
</dbReference>
<dbReference type="PIRSF" id="PIRSF038074">
    <property type="entry name" value="Peroxisome_assembly_p12"/>
    <property type="match status" value="1"/>
</dbReference>
<dbReference type="GO" id="GO:1990429">
    <property type="term" value="C:peroxisomal importomer complex"/>
    <property type="evidence" value="ECO:0007669"/>
    <property type="project" value="TreeGrafter"/>
</dbReference>
<dbReference type="InterPro" id="IPR001841">
    <property type="entry name" value="Znf_RING"/>
</dbReference>
<evidence type="ECO:0000259" key="17">
    <source>
        <dbReference type="Pfam" id="PF13923"/>
    </source>
</evidence>
<feature type="domain" description="RING-type" evidence="17">
    <location>
        <begin position="288"/>
        <end position="325"/>
    </location>
</feature>
<keyword evidence="11" id="KW-1133">Transmembrane helix</keyword>
<dbReference type="InterPro" id="IPR013083">
    <property type="entry name" value="Znf_RING/FYVE/PHD"/>
</dbReference>
<dbReference type="SUPFAM" id="SSF57850">
    <property type="entry name" value="RING/U-box"/>
    <property type="match status" value="1"/>
</dbReference>
<dbReference type="CDD" id="cd16451">
    <property type="entry name" value="mRING_PEX12"/>
    <property type="match status" value="1"/>
</dbReference>
<evidence type="ECO:0000256" key="12">
    <source>
        <dbReference type="ARBA" id="ARBA00023136"/>
    </source>
</evidence>
<keyword evidence="7" id="KW-0479">Metal-binding</keyword>
<evidence type="ECO:0000256" key="5">
    <source>
        <dbReference type="ARBA" id="ARBA00022448"/>
    </source>
</evidence>
<evidence type="ECO:0000256" key="4">
    <source>
        <dbReference type="ARBA" id="ARBA00018980"/>
    </source>
</evidence>
<gene>
    <name evidence="18" type="primary">EOG090X0AIN</name>
</gene>
<dbReference type="Gene3D" id="3.30.40.10">
    <property type="entry name" value="Zinc/RING finger domain, C3HC4 (zinc finger)"/>
    <property type="match status" value="1"/>
</dbReference>
<evidence type="ECO:0000256" key="1">
    <source>
        <dbReference type="ARBA" id="ARBA00004585"/>
    </source>
</evidence>
<dbReference type="PANTHER" id="PTHR12888">
    <property type="entry name" value="PEROXISOME ASSEMBLY PROTEIN 12 PEROXIN-12"/>
    <property type="match status" value="1"/>
</dbReference>
<keyword evidence="12 15" id="KW-0472">Membrane</keyword>
<evidence type="ECO:0000256" key="10">
    <source>
        <dbReference type="ARBA" id="ARBA00022927"/>
    </source>
</evidence>
<dbReference type="InterPro" id="IPR017375">
    <property type="entry name" value="PEX12"/>
</dbReference>
<evidence type="ECO:0000256" key="14">
    <source>
        <dbReference type="ARBA" id="ARBA00029692"/>
    </source>
</evidence>
<keyword evidence="10" id="KW-0653">Protein transport</keyword>
<dbReference type="GO" id="GO:0016558">
    <property type="term" value="P:protein import into peroxisome matrix"/>
    <property type="evidence" value="ECO:0007669"/>
    <property type="project" value="UniProtKB-UniRule"/>
</dbReference>
<evidence type="ECO:0000256" key="3">
    <source>
        <dbReference type="ARBA" id="ARBA00008704"/>
    </source>
</evidence>
<reference evidence="18" key="1">
    <citation type="submission" date="2018-08" db="EMBL/GenBank/DDBJ databases">
        <authorList>
            <person name="Cornetti L."/>
        </authorList>
    </citation>
    <scope>NUCLEOTIDE SEQUENCE</scope>
    <source>
        <strain evidence="18">RU-SZB3</strain>
    </source>
</reference>
<dbReference type="GO" id="GO:0006513">
    <property type="term" value="P:protein monoubiquitination"/>
    <property type="evidence" value="ECO:0007669"/>
    <property type="project" value="TreeGrafter"/>
</dbReference>
<comment type="pathway">
    <text evidence="2">Protein modification; protein ubiquitination.</text>
</comment>
<dbReference type="GO" id="GO:0005778">
    <property type="term" value="C:peroxisomal membrane"/>
    <property type="evidence" value="ECO:0007669"/>
    <property type="project" value="UniProtKB-SubCell"/>
</dbReference>
<evidence type="ECO:0000256" key="13">
    <source>
        <dbReference type="ARBA" id="ARBA00023140"/>
    </source>
</evidence>
<keyword evidence="5" id="KW-0813">Transport</keyword>
<dbReference type="FunFam" id="3.30.40.10:FF:000634">
    <property type="entry name" value="Peroxisome assembly protein 12"/>
    <property type="match status" value="1"/>
</dbReference>
<comment type="function">
    <text evidence="15">Component of a retrotranslocation channel required for peroxisome organization by mediating export of the PEX5 receptor from peroxisomes to the cytosol, thereby promoting PEX5 recycling.</text>
</comment>
<keyword evidence="13 15" id="KW-0576">Peroxisome</keyword>
<comment type="similarity">
    <text evidence="3 15">Belongs to the pex2/pex10/pex12 family.</text>
</comment>
<evidence type="ECO:0000256" key="6">
    <source>
        <dbReference type="ARBA" id="ARBA00022692"/>
    </source>
</evidence>
<evidence type="ECO:0000256" key="11">
    <source>
        <dbReference type="ARBA" id="ARBA00022989"/>
    </source>
</evidence>
<evidence type="ECO:0000256" key="7">
    <source>
        <dbReference type="ARBA" id="ARBA00022723"/>
    </source>
</evidence>
<evidence type="ECO:0000256" key="8">
    <source>
        <dbReference type="ARBA" id="ARBA00022771"/>
    </source>
</evidence>
<dbReference type="InterPro" id="IPR006845">
    <property type="entry name" value="Pex_N"/>
</dbReference>
<dbReference type="GO" id="GO:0008270">
    <property type="term" value="F:zinc ion binding"/>
    <property type="evidence" value="ECO:0007669"/>
    <property type="project" value="UniProtKB-KW"/>
</dbReference>
<evidence type="ECO:0000256" key="15">
    <source>
        <dbReference type="PIRNR" id="PIRNR038074"/>
    </source>
</evidence>
<evidence type="ECO:0000256" key="2">
    <source>
        <dbReference type="ARBA" id="ARBA00004906"/>
    </source>
</evidence>